<evidence type="ECO:0000256" key="8">
    <source>
        <dbReference type="ARBA" id="ARBA00037956"/>
    </source>
</evidence>
<dbReference type="Gene3D" id="1.10.3460.10">
    <property type="entry name" value="Chlorophyll a/b binding protein domain"/>
    <property type="match status" value="1"/>
</dbReference>
<dbReference type="SUPFAM" id="SSF103511">
    <property type="entry name" value="Chlorophyll a-b binding protein"/>
    <property type="match status" value="2"/>
</dbReference>
<comment type="subcellular location">
    <subcellularLocation>
        <location evidence="1">Membrane</location>
        <topology evidence="1">Multi-pass membrane protein</topology>
    </subcellularLocation>
    <subcellularLocation>
        <location evidence="2">Plastid</location>
        <location evidence="2">Chloroplast</location>
    </subcellularLocation>
</comment>
<proteinExistence type="inferred from homology"/>
<accession>A0A250X9X3</accession>
<dbReference type="Pfam" id="PF00504">
    <property type="entry name" value="Chloroa_b-bind"/>
    <property type="match status" value="1"/>
</dbReference>
<dbReference type="PANTHER" id="PTHR14154">
    <property type="entry name" value="UPF0041 BRAIN PROTEIN 44-RELATED"/>
    <property type="match status" value="1"/>
</dbReference>
<evidence type="ECO:0000256" key="3">
    <source>
        <dbReference type="ARBA" id="ARBA00022528"/>
    </source>
</evidence>
<keyword evidence="4" id="KW-0934">Plastid</keyword>
<comment type="caution">
    <text evidence="9">The sequence shown here is derived from an EMBL/GenBank/DDBJ whole genome shotgun (WGS) entry which is preliminary data.</text>
</comment>
<reference evidence="9 10" key="1">
    <citation type="submission" date="2017-08" db="EMBL/GenBank/DDBJ databases">
        <title>Acidophilic green algal genome provides insights into adaptation to an acidic environment.</title>
        <authorList>
            <person name="Hirooka S."/>
            <person name="Hirose Y."/>
            <person name="Kanesaki Y."/>
            <person name="Higuchi S."/>
            <person name="Fujiwara T."/>
            <person name="Onuma R."/>
            <person name="Era A."/>
            <person name="Ohbayashi R."/>
            <person name="Uzuka A."/>
            <person name="Nozaki H."/>
            <person name="Yoshikawa H."/>
            <person name="Miyagishima S.Y."/>
        </authorList>
    </citation>
    <scope>NUCLEOTIDE SEQUENCE [LARGE SCALE GENOMIC DNA]</scope>
    <source>
        <strain evidence="9 10">NIES-2499</strain>
    </source>
</reference>
<keyword evidence="10" id="KW-1185">Reference proteome</keyword>
<dbReference type="InterPro" id="IPR022796">
    <property type="entry name" value="Chloroa_b-bind"/>
</dbReference>
<evidence type="ECO:0000256" key="6">
    <source>
        <dbReference type="ARBA" id="ARBA00022989"/>
    </source>
</evidence>
<dbReference type="EMBL" id="BEGY01000046">
    <property type="protein sequence ID" value="GAX79878.1"/>
    <property type="molecule type" value="Genomic_DNA"/>
</dbReference>
<keyword evidence="7" id="KW-0472">Membrane</keyword>
<dbReference type="Proteomes" id="UP000232323">
    <property type="component" value="Unassembled WGS sequence"/>
</dbReference>
<protein>
    <submittedName>
        <fullName evidence="9">Uncharacterized protein</fullName>
    </submittedName>
</protein>
<keyword evidence="5" id="KW-0812">Transmembrane</keyword>
<evidence type="ECO:0000256" key="1">
    <source>
        <dbReference type="ARBA" id="ARBA00004141"/>
    </source>
</evidence>
<dbReference type="GO" id="GO:0016020">
    <property type="term" value="C:membrane"/>
    <property type="evidence" value="ECO:0007669"/>
    <property type="project" value="UniProtKB-SubCell"/>
</dbReference>
<organism evidence="9 10">
    <name type="scientific">Chlamydomonas eustigma</name>
    <dbReference type="NCBI Taxonomy" id="1157962"/>
    <lineage>
        <taxon>Eukaryota</taxon>
        <taxon>Viridiplantae</taxon>
        <taxon>Chlorophyta</taxon>
        <taxon>core chlorophytes</taxon>
        <taxon>Chlorophyceae</taxon>
        <taxon>CS clade</taxon>
        <taxon>Chlamydomonadales</taxon>
        <taxon>Chlamydomonadaceae</taxon>
        <taxon>Chlamydomonas</taxon>
    </lineage>
</organism>
<evidence type="ECO:0000313" key="10">
    <source>
        <dbReference type="Proteomes" id="UP000232323"/>
    </source>
</evidence>
<evidence type="ECO:0000313" key="9">
    <source>
        <dbReference type="EMBL" id="GAX79878.1"/>
    </source>
</evidence>
<gene>
    <name evidence="9" type="ORF">CEUSTIGMA_g7318.t1</name>
</gene>
<sequence>MSLASKVLSRRSGGFVPFQGIKKSPLLPRVAESTSEAPVAPSKLVSPLTWDEDKETARDVFAFAGSAPERANGRAAMVGFTSLALTEASKHTPALEQLGNSWAGIILVSLALSFATIVPKLVSGTSLKELHDNATSENLKSEGLAGQLIALFDQKFEMWSGRLAMIGIIGLVAVEAIKGDSFF</sequence>
<dbReference type="OrthoDB" id="513190at2759"/>
<dbReference type="GO" id="GO:0009507">
    <property type="term" value="C:chloroplast"/>
    <property type="evidence" value="ECO:0007669"/>
    <property type="project" value="UniProtKB-SubCell"/>
</dbReference>
<keyword evidence="6" id="KW-1133">Transmembrane helix</keyword>
<name>A0A250X9X3_9CHLO</name>
<evidence type="ECO:0000256" key="5">
    <source>
        <dbReference type="ARBA" id="ARBA00022692"/>
    </source>
</evidence>
<comment type="similarity">
    <text evidence="8">Belongs to the ELIP/psbS family.</text>
</comment>
<dbReference type="STRING" id="1157962.A0A250X9X3"/>
<dbReference type="AlphaFoldDB" id="A0A250X9X3"/>
<evidence type="ECO:0000256" key="4">
    <source>
        <dbReference type="ARBA" id="ARBA00022640"/>
    </source>
</evidence>
<keyword evidence="3" id="KW-0150">Chloroplast</keyword>
<evidence type="ECO:0000256" key="7">
    <source>
        <dbReference type="ARBA" id="ARBA00023136"/>
    </source>
</evidence>
<evidence type="ECO:0000256" key="2">
    <source>
        <dbReference type="ARBA" id="ARBA00004229"/>
    </source>
</evidence>